<dbReference type="GO" id="GO:0005764">
    <property type="term" value="C:lysosome"/>
    <property type="evidence" value="ECO:0007669"/>
    <property type="project" value="TreeGrafter"/>
</dbReference>
<feature type="domain" description="Alpha-L-fucosidase C-terminal" evidence="9">
    <location>
        <begin position="414"/>
        <end position="490"/>
    </location>
</feature>
<evidence type="ECO:0000256" key="7">
    <source>
        <dbReference type="SAM" id="SignalP"/>
    </source>
</evidence>
<reference evidence="10 11" key="1">
    <citation type="submission" date="2021-12" db="EMBL/GenBank/DDBJ databases">
        <title>Genome sequencing of bacteria with rrn-lacking chromosome and rrn-plasmid.</title>
        <authorList>
            <person name="Anda M."/>
            <person name="Iwasaki W."/>
        </authorList>
    </citation>
    <scope>NUCLEOTIDE SEQUENCE [LARGE SCALE GENOMIC DNA]</scope>
    <source>
        <strain evidence="10 11">DSM 100852</strain>
        <plasmid evidence="10 11">pFA6</plasmid>
    </source>
</reference>
<dbReference type="Pfam" id="PF16757">
    <property type="entry name" value="Fucosidase_C"/>
    <property type="match status" value="1"/>
</dbReference>
<keyword evidence="6" id="KW-0326">Glycosidase</keyword>
<dbReference type="PIRSF" id="PIRSF001092">
    <property type="entry name" value="Alpha-L-fucosidase"/>
    <property type="match status" value="1"/>
</dbReference>
<evidence type="ECO:0000256" key="3">
    <source>
        <dbReference type="ARBA" id="ARBA00012662"/>
    </source>
</evidence>
<keyword evidence="11" id="KW-1185">Reference proteome</keyword>
<dbReference type="Gene3D" id="3.20.20.80">
    <property type="entry name" value="Glycosidases"/>
    <property type="match status" value="1"/>
</dbReference>
<keyword evidence="4 7" id="KW-0732">Signal</keyword>
<evidence type="ECO:0000259" key="9">
    <source>
        <dbReference type="Pfam" id="PF16757"/>
    </source>
</evidence>
<dbReference type="KEGG" id="fax:FUAX_51620"/>
<dbReference type="Proteomes" id="UP001348817">
    <property type="component" value="Plasmid pFA6"/>
</dbReference>
<evidence type="ECO:0000313" key="11">
    <source>
        <dbReference type="Proteomes" id="UP001348817"/>
    </source>
</evidence>
<evidence type="ECO:0000256" key="6">
    <source>
        <dbReference type="ARBA" id="ARBA00023295"/>
    </source>
</evidence>
<feature type="signal peptide" evidence="7">
    <location>
        <begin position="1"/>
        <end position="19"/>
    </location>
</feature>
<dbReference type="SMART" id="SM00812">
    <property type="entry name" value="Alpha_L_fucos"/>
    <property type="match status" value="1"/>
</dbReference>
<keyword evidence="10" id="KW-0614">Plasmid</keyword>
<dbReference type="InterPro" id="IPR017853">
    <property type="entry name" value="GH"/>
</dbReference>
<dbReference type="InterPro" id="IPR016286">
    <property type="entry name" value="FUC_metazoa-typ"/>
</dbReference>
<dbReference type="EC" id="3.2.1.51" evidence="3"/>
<comment type="function">
    <text evidence="1">Alpha-L-fucosidase is responsible for hydrolyzing the alpha-1,6-linked fucose joined to the reducing-end N-acetylglucosamine of the carbohydrate moieties of glycoproteins.</text>
</comment>
<evidence type="ECO:0000313" key="10">
    <source>
        <dbReference type="EMBL" id="BDD12730.1"/>
    </source>
</evidence>
<comment type="similarity">
    <text evidence="2">Belongs to the glycosyl hydrolase 29 family.</text>
</comment>
<geneLocation type="plasmid" evidence="10 11">
    <name>pFA6</name>
</geneLocation>
<feature type="domain" description="Glycoside hydrolase family 29 N-terminal" evidence="8">
    <location>
        <begin position="14"/>
        <end position="364"/>
    </location>
</feature>
<name>A0AAU9DNG5_9BACT</name>
<dbReference type="SUPFAM" id="SSF51445">
    <property type="entry name" value="(Trans)glycosidases"/>
    <property type="match status" value="1"/>
</dbReference>
<dbReference type="GO" id="GO:0016139">
    <property type="term" value="P:glycoside catabolic process"/>
    <property type="evidence" value="ECO:0007669"/>
    <property type="project" value="TreeGrafter"/>
</dbReference>
<proteinExistence type="inferred from homology"/>
<dbReference type="InterPro" id="IPR013780">
    <property type="entry name" value="Glyco_hydro_b"/>
</dbReference>
<dbReference type="PRINTS" id="PR00741">
    <property type="entry name" value="GLHYDRLASE29"/>
</dbReference>
<feature type="chain" id="PRO_5043953131" description="alpha-L-fucosidase" evidence="7">
    <location>
        <begin position="20"/>
        <end position="500"/>
    </location>
</feature>
<evidence type="ECO:0000256" key="5">
    <source>
        <dbReference type="ARBA" id="ARBA00022801"/>
    </source>
</evidence>
<evidence type="ECO:0000256" key="4">
    <source>
        <dbReference type="ARBA" id="ARBA00022729"/>
    </source>
</evidence>
<dbReference type="RefSeq" id="WP_338396028.1">
    <property type="nucleotide sequence ID" value="NZ_AP025320.1"/>
</dbReference>
<dbReference type="Pfam" id="PF01120">
    <property type="entry name" value="Alpha_L_fucos"/>
    <property type="match status" value="1"/>
</dbReference>
<gene>
    <name evidence="10" type="ORF">FUAX_51620</name>
</gene>
<dbReference type="InterPro" id="IPR057739">
    <property type="entry name" value="Glyco_hydro_29_N"/>
</dbReference>
<evidence type="ECO:0000256" key="1">
    <source>
        <dbReference type="ARBA" id="ARBA00004071"/>
    </source>
</evidence>
<dbReference type="EMBL" id="AP025320">
    <property type="protein sequence ID" value="BDD12730.1"/>
    <property type="molecule type" value="Genomic_DNA"/>
</dbReference>
<dbReference type="PANTHER" id="PTHR10030:SF37">
    <property type="entry name" value="ALPHA-L-FUCOSIDASE-RELATED"/>
    <property type="match status" value="1"/>
</dbReference>
<dbReference type="GO" id="GO:0004560">
    <property type="term" value="F:alpha-L-fucosidase activity"/>
    <property type="evidence" value="ECO:0007669"/>
    <property type="project" value="InterPro"/>
</dbReference>
<keyword evidence="5" id="KW-0378">Hydrolase</keyword>
<sequence>MKKTALLLALFLSATVLRAQKVYKPDHADLDTRPLPAWFGQAKFGIFIHWGPYSVPAWSPKGTYEEWYQYWLQTEGIFGNGDFSGKEIPDMQSKLYGESSSYYDFGRQFKAELYDPAQWAKLFKKAGAKYVILTSKHHDGFTLWPNKEAGNARNFKWNSVDIGAKRDLVGDYMKAMRSEGLKAGLYFSLLEWYHPWSRQGMFDKFVDRHIHPQFKDLVTRYSPDLIYADGEWGHSAKEWKSEELLAWLYNESSAKDHVIVNDRWGRGDRHKHGGYYTTEYEVHGVKGDHPWEEIRGMGLSFGYNRMEDLEDYNSSKTLILMLADIVSRGGNLCLNIGPRADGKIPVIMQERLTQIGAWLSVNGEAIYGTKKWSTPIQWSKGSRDFDFKAGGKKYIEGDYILKQTVDPIPGKAVKEVFFTSKGDALYAIIPKWRKGKVTLKNVTVAQGAKVTLLGADKKAKFRQSGKNLVIDMPDFDPEWNLPPEAYVIKISKVRRQKNTI</sequence>
<dbReference type="InterPro" id="IPR000933">
    <property type="entry name" value="Glyco_hydro_29"/>
</dbReference>
<dbReference type="PANTHER" id="PTHR10030">
    <property type="entry name" value="ALPHA-L-FUCOSIDASE"/>
    <property type="match status" value="1"/>
</dbReference>
<evidence type="ECO:0000256" key="2">
    <source>
        <dbReference type="ARBA" id="ARBA00007951"/>
    </source>
</evidence>
<dbReference type="Gene3D" id="2.60.40.1180">
    <property type="entry name" value="Golgi alpha-mannosidase II"/>
    <property type="match status" value="1"/>
</dbReference>
<evidence type="ECO:0000259" key="8">
    <source>
        <dbReference type="Pfam" id="PF01120"/>
    </source>
</evidence>
<dbReference type="AlphaFoldDB" id="A0AAU9DNG5"/>
<protein>
    <recommendedName>
        <fullName evidence="3">alpha-L-fucosidase</fullName>
        <ecNumber evidence="3">3.2.1.51</ecNumber>
    </recommendedName>
</protein>
<dbReference type="InterPro" id="IPR031919">
    <property type="entry name" value="Fucosidase_C"/>
</dbReference>
<dbReference type="GO" id="GO:0006004">
    <property type="term" value="P:fucose metabolic process"/>
    <property type="evidence" value="ECO:0007669"/>
    <property type="project" value="InterPro"/>
</dbReference>
<organism evidence="10 11">
    <name type="scientific">Fulvitalea axinellae</name>
    <dbReference type="NCBI Taxonomy" id="1182444"/>
    <lineage>
        <taxon>Bacteria</taxon>
        <taxon>Pseudomonadati</taxon>
        <taxon>Bacteroidota</taxon>
        <taxon>Cytophagia</taxon>
        <taxon>Cytophagales</taxon>
        <taxon>Persicobacteraceae</taxon>
        <taxon>Fulvitalea</taxon>
    </lineage>
</organism>
<accession>A0AAU9DNG5</accession>